<accession>A0A831LY04</accession>
<feature type="domain" description="FAS1" evidence="1">
    <location>
        <begin position="610"/>
        <end position="778"/>
    </location>
</feature>
<dbReference type="PANTHER" id="PTHR10900">
    <property type="entry name" value="PERIOSTIN-RELATED"/>
    <property type="match status" value="1"/>
</dbReference>
<name>A0A831LY04_9BACT</name>
<sequence length="786" mass="89883">MFEALKFVKCMAKFLNKMTKRKTLLLPAIFVLLFVIGCRDDMQIDKYERPDWLAGKVYSQILDQPELSTFAKCLELTGYDTIINVSGSYTVFAPSNQAFDSWLAQKPAYSRVEDIPHKELTDLVKFHILQNAWSKIQLRSLDVFGWIDTLDVNNNKPRGFKRETLLKDQNRKFGWEEFEEDRIRIIDTLNTSRLRRVLTDSRKYAPVFFREYLNIYNLKSDDYEYYFNRPFEGSGDLYFANAKITSDEIFSENGFVYIVDQVVEPLKNAYQILEEGNGSASYSRYLELVNHFPSFSYNEQETFRQPGAQEGLEVDSLFELTYPELIFNINNERTKAPSGVVGLPENVTYRYHHGLIAPTDEAFEELIDEYIRIPNGWGSLDGAPIHIKRIIANTHMAINPVYPSDFSRGFYNGDFDLVQLDQEHIIQKEFGSNTTFIGLDKAIVPRAFSGVTGPVYLQQGFSKVMYAIEQAGLLPALKRQNREYMLFVESDANTRVDSSLIYNQVTETFSVFMISPGTVPQRYTLNQNDLRILLMNHVAIQQPRGIARKEFLPNLAGNYIIVNNETGEVSGTAATTRGYRGISTVQEFPKILSADADNGIAWEINNWFSFSATSIYNRIQGNYPKFHSLLNQAGLALNQQFRYSFLSNNEFYTIFVPSDEAIDNLDVSSMTQEELQRLVMLHFVQGELIFTDGVKPAGYYETTRVDEKSTPFSTVYTQLYVEPGIDVIRFRNKDGSVFTEVEESASTNLLTGVNLGSGQEVFSNVFNNAVIHQIDRVLTVNEVDTQ</sequence>
<dbReference type="InterPro" id="IPR036378">
    <property type="entry name" value="FAS1_dom_sf"/>
</dbReference>
<dbReference type="Gene3D" id="2.30.180.10">
    <property type="entry name" value="FAS1 domain"/>
    <property type="match status" value="2"/>
</dbReference>
<dbReference type="AlphaFoldDB" id="A0A831LY04"/>
<dbReference type="SMART" id="SM00554">
    <property type="entry name" value="FAS1"/>
    <property type="match status" value="2"/>
</dbReference>
<proteinExistence type="predicted"/>
<evidence type="ECO:0000259" key="1">
    <source>
        <dbReference type="PROSITE" id="PS50213"/>
    </source>
</evidence>
<organism evidence="2">
    <name type="scientific">Mariniphaga anaerophila</name>
    <dbReference type="NCBI Taxonomy" id="1484053"/>
    <lineage>
        <taxon>Bacteria</taxon>
        <taxon>Pseudomonadati</taxon>
        <taxon>Bacteroidota</taxon>
        <taxon>Bacteroidia</taxon>
        <taxon>Marinilabiliales</taxon>
        <taxon>Prolixibacteraceae</taxon>
        <taxon>Mariniphaga</taxon>
    </lineage>
</organism>
<evidence type="ECO:0000313" key="2">
    <source>
        <dbReference type="EMBL" id="HDR51866.1"/>
    </source>
</evidence>
<dbReference type="PROSITE" id="PS50213">
    <property type="entry name" value="FAS1"/>
    <property type="match status" value="2"/>
</dbReference>
<protein>
    <recommendedName>
        <fullName evidence="1">FAS1 domain-containing protein</fullName>
    </recommendedName>
</protein>
<gene>
    <name evidence="2" type="ORF">ENN90_09670</name>
</gene>
<dbReference type="InterPro" id="IPR050904">
    <property type="entry name" value="Adhesion/Biosynth-related"/>
</dbReference>
<dbReference type="PANTHER" id="PTHR10900:SF77">
    <property type="entry name" value="FI19380P1"/>
    <property type="match status" value="1"/>
</dbReference>
<comment type="caution">
    <text evidence="2">The sequence shown here is derived from an EMBL/GenBank/DDBJ whole genome shotgun (WGS) entry which is preliminary data.</text>
</comment>
<dbReference type="InterPro" id="IPR000782">
    <property type="entry name" value="FAS1_domain"/>
</dbReference>
<feature type="domain" description="FAS1" evidence="1">
    <location>
        <begin position="54"/>
        <end position="263"/>
    </location>
</feature>
<reference evidence="2" key="1">
    <citation type="journal article" date="2020" name="mSystems">
        <title>Genome- and Community-Level Interaction Insights into Carbon Utilization and Element Cycling Functions of Hydrothermarchaeota in Hydrothermal Sediment.</title>
        <authorList>
            <person name="Zhou Z."/>
            <person name="Liu Y."/>
            <person name="Xu W."/>
            <person name="Pan J."/>
            <person name="Luo Z.H."/>
            <person name="Li M."/>
        </authorList>
    </citation>
    <scope>NUCLEOTIDE SEQUENCE [LARGE SCALE GENOMIC DNA]</scope>
    <source>
        <strain evidence="2">SpSt-1217</strain>
    </source>
</reference>
<dbReference type="Proteomes" id="UP000886047">
    <property type="component" value="Unassembled WGS sequence"/>
</dbReference>
<dbReference type="SUPFAM" id="SSF82153">
    <property type="entry name" value="FAS1 domain"/>
    <property type="match status" value="2"/>
</dbReference>
<dbReference type="Pfam" id="PF02469">
    <property type="entry name" value="Fasciclin"/>
    <property type="match status" value="2"/>
</dbReference>
<dbReference type="EMBL" id="DSDK01000517">
    <property type="protein sequence ID" value="HDR51866.1"/>
    <property type="molecule type" value="Genomic_DNA"/>
</dbReference>